<dbReference type="PRINTS" id="PR00301">
    <property type="entry name" value="HEATSHOCK70"/>
</dbReference>
<dbReference type="InterPro" id="IPR001041">
    <property type="entry name" value="2Fe-2S_ferredoxin-type"/>
</dbReference>
<comment type="similarity">
    <text evidence="1">Belongs to the heat shock protein 70 family.</text>
</comment>
<dbReference type="NCBIfam" id="TIGR02007">
    <property type="entry name" value="fdx_isc"/>
    <property type="match status" value="1"/>
</dbReference>
<keyword evidence="2" id="KW-0479">Metal-binding</keyword>
<evidence type="ECO:0000256" key="5">
    <source>
        <dbReference type="ARBA" id="ARBA00023014"/>
    </source>
</evidence>
<dbReference type="AlphaFoldDB" id="A0A7R9Q8K8"/>
<dbReference type="InterPro" id="IPR029048">
    <property type="entry name" value="HSP70_C_sf"/>
</dbReference>
<gene>
    <name evidence="8" type="ORF">ONB1V03_LOCUS254</name>
</gene>
<keyword evidence="4" id="KW-0067">ATP-binding</keyword>
<evidence type="ECO:0000256" key="2">
    <source>
        <dbReference type="ARBA" id="ARBA00022714"/>
    </source>
</evidence>
<dbReference type="Gene3D" id="1.20.1270.10">
    <property type="match status" value="1"/>
</dbReference>
<dbReference type="GO" id="GO:0009055">
    <property type="term" value="F:electron transfer activity"/>
    <property type="evidence" value="ECO:0007669"/>
    <property type="project" value="InterPro"/>
</dbReference>
<dbReference type="GO" id="GO:0051537">
    <property type="term" value="F:2 iron, 2 sulfur cluster binding"/>
    <property type="evidence" value="ECO:0007669"/>
    <property type="project" value="UniProtKB-KW"/>
</dbReference>
<keyword evidence="2" id="KW-0408">Iron</keyword>
<protein>
    <recommendedName>
        <fullName evidence="7">2Fe-2S ferredoxin-type domain-containing protein</fullName>
    </recommendedName>
</protein>
<keyword evidence="5" id="KW-0411">Iron-sulfur</keyword>
<accession>A0A7R9Q8K8</accession>
<evidence type="ECO:0000259" key="7">
    <source>
        <dbReference type="PROSITE" id="PS51085"/>
    </source>
</evidence>
<dbReference type="Pfam" id="PF00111">
    <property type="entry name" value="Fer2"/>
    <property type="match status" value="1"/>
</dbReference>
<evidence type="ECO:0000256" key="4">
    <source>
        <dbReference type="ARBA" id="ARBA00022840"/>
    </source>
</evidence>
<dbReference type="GO" id="GO:0140647">
    <property type="term" value="P:P450-containing electron transport chain"/>
    <property type="evidence" value="ECO:0007669"/>
    <property type="project" value="InterPro"/>
</dbReference>
<feature type="coiled-coil region" evidence="6">
    <location>
        <begin position="199"/>
        <end position="256"/>
    </location>
</feature>
<organism evidence="8">
    <name type="scientific">Oppiella nova</name>
    <dbReference type="NCBI Taxonomy" id="334625"/>
    <lineage>
        <taxon>Eukaryota</taxon>
        <taxon>Metazoa</taxon>
        <taxon>Ecdysozoa</taxon>
        <taxon>Arthropoda</taxon>
        <taxon>Chelicerata</taxon>
        <taxon>Arachnida</taxon>
        <taxon>Acari</taxon>
        <taxon>Acariformes</taxon>
        <taxon>Sarcoptiformes</taxon>
        <taxon>Oribatida</taxon>
        <taxon>Brachypylina</taxon>
        <taxon>Oppioidea</taxon>
        <taxon>Oppiidae</taxon>
        <taxon>Oppiella</taxon>
    </lineage>
</organism>
<evidence type="ECO:0000256" key="3">
    <source>
        <dbReference type="ARBA" id="ARBA00022741"/>
    </source>
</evidence>
<reference evidence="8" key="1">
    <citation type="submission" date="2020-11" db="EMBL/GenBank/DDBJ databases">
        <authorList>
            <person name="Tran Van P."/>
        </authorList>
    </citation>
    <scope>NUCLEOTIDE SEQUENCE</scope>
</reference>
<dbReference type="InterPro" id="IPR018298">
    <property type="entry name" value="Adrenodoxin_Fe-S_BS"/>
</dbReference>
<dbReference type="Proteomes" id="UP000728032">
    <property type="component" value="Unassembled WGS sequence"/>
</dbReference>
<feature type="domain" description="2Fe-2S ferredoxin-type" evidence="7">
    <location>
        <begin position="269"/>
        <end position="371"/>
    </location>
</feature>
<evidence type="ECO:0000313" key="9">
    <source>
        <dbReference type="Proteomes" id="UP000728032"/>
    </source>
</evidence>
<dbReference type="InterPro" id="IPR011536">
    <property type="entry name" value="Fdx_isc"/>
</dbReference>
<evidence type="ECO:0000256" key="1">
    <source>
        <dbReference type="ARBA" id="ARBA00007381"/>
    </source>
</evidence>
<dbReference type="InterPro" id="IPR029047">
    <property type="entry name" value="HSP70_peptide-bd_sf"/>
</dbReference>
<evidence type="ECO:0000313" key="8">
    <source>
        <dbReference type="EMBL" id="CAD7636542.1"/>
    </source>
</evidence>
<dbReference type="InterPro" id="IPR013126">
    <property type="entry name" value="Hsp_70_fam"/>
</dbReference>
<dbReference type="OrthoDB" id="268593at2759"/>
<dbReference type="EMBL" id="OC914834">
    <property type="protein sequence ID" value="CAD7636542.1"/>
    <property type="molecule type" value="Genomic_DNA"/>
</dbReference>
<dbReference type="PROSITE" id="PS00814">
    <property type="entry name" value="ADX"/>
    <property type="match status" value="1"/>
</dbReference>
<keyword evidence="6" id="KW-0175">Coiled coil</keyword>
<evidence type="ECO:0000256" key="6">
    <source>
        <dbReference type="SAM" id="Coils"/>
    </source>
</evidence>
<keyword evidence="3" id="KW-0547">Nucleotide-binding</keyword>
<dbReference type="Pfam" id="PF00012">
    <property type="entry name" value="HSP70"/>
    <property type="match status" value="1"/>
</dbReference>
<dbReference type="Gene3D" id="2.60.34.10">
    <property type="entry name" value="Substrate Binding Domain Of DNAk, Chain A, domain 1"/>
    <property type="match status" value="1"/>
</dbReference>
<sequence>MALLLRFQPTLMKRNAKLHVMQLNSQKVVREVFKQEPLCTINPDEVVAIGAAITANQLIGNSKDGSLLLDVTPLSLGLETMGGLVERLISRNTAIPVARRQEFTTYQDGQTAMLIHVLQGERDLVEHCRSLGRFVLHGIPPMTAGQARIEVTFQVDADGLLTVSAKETTSGVNAQIDIKPSYGLSETDTERLLLEGYKFAEEDKNLRHLNETKVEAQRELEALTQALKVDSNLLSTEQLTALNQAAEALKAQLETNDIKSIEHAVMTMPRIKVLPHATICPNGAEFEVEPNANLCQSLLDNGIKIEHACDMSKACTTCHVIVRKGFDELEEMDDIEADLLDRAWGLEPDSRLSCQVKITDEDMEVEIPKYTINHASENH</sequence>
<name>A0A7R9Q8K8_9ACAR</name>
<dbReference type="PROSITE" id="PS51085">
    <property type="entry name" value="2FE2S_FER_2"/>
    <property type="match status" value="1"/>
</dbReference>
<dbReference type="CDD" id="cd00207">
    <property type="entry name" value="fer2"/>
    <property type="match status" value="1"/>
</dbReference>
<dbReference type="InterPro" id="IPR036010">
    <property type="entry name" value="2Fe-2S_ferredoxin-like_sf"/>
</dbReference>
<proteinExistence type="inferred from homology"/>
<dbReference type="InterPro" id="IPR012675">
    <property type="entry name" value="Beta-grasp_dom_sf"/>
</dbReference>
<dbReference type="SUPFAM" id="SSF100920">
    <property type="entry name" value="Heat shock protein 70kD (HSP70), peptide-binding domain"/>
    <property type="match status" value="1"/>
</dbReference>
<keyword evidence="2" id="KW-0001">2Fe-2S</keyword>
<dbReference type="SUPFAM" id="SSF54292">
    <property type="entry name" value="2Fe-2S ferredoxin-like"/>
    <property type="match status" value="1"/>
</dbReference>
<dbReference type="GO" id="GO:0140662">
    <property type="term" value="F:ATP-dependent protein folding chaperone"/>
    <property type="evidence" value="ECO:0007669"/>
    <property type="project" value="InterPro"/>
</dbReference>
<dbReference type="GO" id="GO:0005524">
    <property type="term" value="F:ATP binding"/>
    <property type="evidence" value="ECO:0007669"/>
    <property type="project" value="UniProtKB-KW"/>
</dbReference>
<keyword evidence="9" id="KW-1185">Reference proteome</keyword>
<dbReference type="EMBL" id="CAJPVJ010000009">
    <property type="protein sequence ID" value="CAG2157606.1"/>
    <property type="molecule type" value="Genomic_DNA"/>
</dbReference>
<dbReference type="Gene3D" id="3.10.20.30">
    <property type="match status" value="1"/>
</dbReference>
<dbReference type="PANTHER" id="PTHR19375">
    <property type="entry name" value="HEAT SHOCK PROTEIN 70KDA"/>
    <property type="match status" value="1"/>
</dbReference>